<name>A0A212ABF6_9RHOB</name>
<dbReference type="InterPro" id="IPR020904">
    <property type="entry name" value="Sc_DH/Rdtase_CS"/>
</dbReference>
<reference evidence="3 4" key="1">
    <citation type="submission" date="2016-12" db="EMBL/GenBank/DDBJ databases">
        <title>Comparison of Traditional DNA-DNA Hybridization with In Silico Genomic Analysis.</title>
        <authorList>
            <person name="Nicholson A.C."/>
            <person name="Humrighouse B.W."/>
            <person name="Graziano J."/>
            <person name="Lasker B."/>
            <person name="Whitney A.M."/>
            <person name="Mcquiston J.R."/>
        </authorList>
    </citation>
    <scope>NUCLEOTIDE SEQUENCE [LARGE SCALE GENOMIC DNA]</scope>
    <source>
        <strain evidence="3 4">H2240</strain>
    </source>
</reference>
<dbReference type="PRINTS" id="PR00081">
    <property type="entry name" value="GDHRDH"/>
</dbReference>
<dbReference type="SMART" id="SM00822">
    <property type="entry name" value="PKS_KR"/>
    <property type="match status" value="1"/>
</dbReference>
<dbReference type="InterPro" id="IPR036291">
    <property type="entry name" value="NAD(P)-bd_dom_sf"/>
</dbReference>
<dbReference type="InterPro" id="IPR051687">
    <property type="entry name" value="Peroxisomal_Beta-Oxidation"/>
</dbReference>
<dbReference type="Gene3D" id="3.40.50.720">
    <property type="entry name" value="NAD(P)-binding Rossmann-like Domain"/>
    <property type="match status" value="1"/>
</dbReference>
<dbReference type="SUPFAM" id="SSF51735">
    <property type="entry name" value="NAD(P)-binding Rossmann-fold domains"/>
    <property type="match status" value="1"/>
</dbReference>
<evidence type="ECO:0000313" key="3">
    <source>
        <dbReference type="EMBL" id="OWJ77903.1"/>
    </source>
</evidence>
<organism evidence="3 4">
    <name type="scientific">Haematobacter genomosp. 1</name>
    <dbReference type="NCBI Taxonomy" id="366618"/>
    <lineage>
        <taxon>Bacteria</taxon>
        <taxon>Pseudomonadati</taxon>
        <taxon>Pseudomonadota</taxon>
        <taxon>Alphaproteobacteria</taxon>
        <taxon>Rhodobacterales</taxon>
        <taxon>Paracoccaceae</taxon>
        <taxon>Haematobacter</taxon>
    </lineage>
</organism>
<gene>
    <name evidence="3" type="ORF">CDV49_10300</name>
</gene>
<keyword evidence="4" id="KW-1185">Reference proteome</keyword>
<accession>A0A212ABF6</accession>
<dbReference type="PROSITE" id="PS00061">
    <property type="entry name" value="ADH_SHORT"/>
    <property type="match status" value="1"/>
</dbReference>
<dbReference type="Pfam" id="PF00106">
    <property type="entry name" value="adh_short"/>
    <property type="match status" value="1"/>
</dbReference>
<evidence type="ECO:0000259" key="2">
    <source>
        <dbReference type="SMART" id="SM00822"/>
    </source>
</evidence>
<dbReference type="EMBL" id="NIPW01000015">
    <property type="protein sequence ID" value="OWJ77903.1"/>
    <property type="molecule type" value="Genomic_DNA"/>
</dbReference>
<dbReference type="OrthoDB" id="9804774at2"/>
<dbReference type="PRINTS" id="PR00080">
    <property type="entry name" value="SDRFAMILY"/>
</dbReference>
<dbReference type="RefSeq" id="WP_088215452.1">
    <property type="nucleotide sequence ID" value="NZ_NIPW01000015.1"/>
</dbReference>
<protein>
    <submittedName>
        <fullName evidence="3">3-hydroxyacyl-CoA dehydrogenase</fullName>
    </submittedName>
</protein>
<sequence>MTVDLGLRDKVAIVTGAGGGIGRGIALEFARAGAKVVINDIGVSLGGTGERSSAPAEETKAMIEAMGGAAIISTESVSEWGAARRTVEMAMDHFGQLDVVVNNAGILRDVIFYKMEPADWEAVISVHLNGSFYMSRAAAEPFRMQGSGAYVHMTSTSGLIGNFGQANYSAAKLGIVGLSRSISLDMARFGVRSNCVAPFAWSRMTSSIRVDSPEQQVRVDRMKLMTPETNAPLVVFLASAAAEGITGQVFASRMNELFLFSAMRPVRSVHSAEGWTPETIAERAMPAMRGGLVAAERSPEVFSWDPV</sequence>
<dbReference type="PANTHER" id="PTHR45024">
    <property type="entry name" value="DEHYDROGENASES, SHORT CHAIN"/>
    <property type="match status" value="1"/>
</dbReference>
<dbReference type="Proteomes" id="UP000196878">
    <property type="component" value="Unassembled WGS sequence"/>
</dbReference>
<dbReference type="InterPro" id="IPR002347">
    <property type="entry name" value="SDR_fam"/>
</dbReference>
<feature type="domain" description="Ketoreductase" evidence="2">
    <location>
        <begin position="10"/>
        <end position="207"/>
    </location>
</feature>
<dbReference type="AlphaFoldDB" id="A0A212ABF6"/>
<comment type="similarity">
    <text evidence="1">Belongs to the short-chain dehydrogenases/reductases (SDR) family.</text>
</comment>
<evidence type="ECO:0000313" key="4">
    <source>
        <dbReference type="Proteomes" id="UP000196878"/>
    </source>
</evidence>
<dbReference type="PANTHER" id="PTHR45024:SF3">
    <property type="entry name" value="BLL2957 PROTEIN"/>
    <property type="match status" value="1"/>
</dbReference>
<evidence type="ECO:0000256" key="1">
    <source>
        <dbReference type="RuleBase" id="RU000363"/>
    </source>
</evidence>
<dbReference type="InterPro" id="IPR057326">
    <property type="entry name" value="KR_dom"/>
</dbReference>
<proteinExistence type="inferred from homology"/>
<comment type="caution">
    <text evidence="3">The sequence shown here is derived from an EMBL/GenBank/DDBJ whole genome shotgun (WGS) entry which is preliminary data.</text>
</comment>